<evidence type="ECO:0000256" key="1">
    <source>
        <dbReference type="ARBA" id="ARBA00004141"/>
    </source>
</evidence>
<keyword evidence="3 6" id="KW-0812">Transmembrane</keyword>
<dbReference type="GO" id="GO:0022857">
    <property type="term" value="F:transmembrane transporter activity"/>
    <property type="evidence" value="ECO:0007669"/>
    <property type="project" value="InterPro"/>
</dbReference>
<dbReference type="PROSITE" id="PS50850">
    <property type="entry name" value="MFS"/>
    <property type="match status" value="1"/>
</dbReference>
<evidence type="ECO:0000256" key="6">
    <source>
        <dbReference type="SAM" id="Phobius"/>
    </source>
</evidence>
<dbReference type="FunFam" id="1.20.1250.20:FF:000057">
    <property type="entry name" value="MFS general substrate transporter"/>
    <property type="match status" value="1"/>
</dbReference>
<dbReference type="GO" id="GO:0016020">
    <property type="term" value="C:membrane"/>
    <property type="evidence" value="ECO:0007669"/>
    <property type="project" value="UniProtKB-SubCell"/>
</dbReference>
<dbReference type="Proteomes" id="UP000092666">
    <property type="component" value="Unassembled WGS sequence"/>
</dbReference>
<dbReference type="OrthoDB" id="2985014at2759"/>
<dbReference type="FunFam" id="1.20.1250.20:FF:000013">
    <property type="entry name" value="MFS general substrate transporter"/>
    <property type="match status" value="1"/>
</dbReference>
<keyword evidence="2" id="KW-0813">Transport</keyword>
<proteinExistence type="predicted"/>
<feature type="transmembrane region" description="Helical" evidence="6">
    <location>
        <begin position="208"/>
        <end position="228"/>
    </location>
</feature>
<feature type="transmembrane region" description="Helical" evidence="6">
    <location>
        <begin position="87"/>
        <end position="110"/>
    </location>
</feature>
<protein>
    <recommendedName>
        <fullName evidence="7">Major facilitator superfamily (MFS) profile domain-containing protein</fullName>
    </recommendedName>
</protein>
<evidence type="ECO:0000256" key="5">
    <source>
        <dbReference type="ARBA" id="ARBA00023136"/>
    </source>
</evidence>
<dbReference type="AlphaFoldDB" id="A0A1B9GMD7"/>
<organism evidence="8 9">
    <name type="scientific">Kwoniella heveanensis BCC8398</name>
    <dbReference type="NCBI Taxonomy" id="1296120"/>
    <lineage>
        <taxon>Eukaryota</taxon>
        <taxon>Fungi</taxon>
        <taxon>Dikarya</taxon>
        <taxon>Basidiomycota</taxon>
        <taxon>Agaricomycotina</taxon>
        <taxon>Tremellomycetes</taxon>
        <taxon>Tremellales</taxon>
        <taxon>Cryptococcaceae</taxon>
        <taxon>Kwoniella</taxon>
    </lineage>
</organism>
<feature type="transmembrane region" description="Helical" evidence="6">
    <location>
        <begin position="48"/>
        <end position="64"/>
    </location>
</feature>
<feature type="transmembrane region" description="Helical" evidence="6">
    <location>
        <begin position="343"/>
        <end position="361"/>
    </location>
</feature>
<feature type="transmembrane region" description="Helical" evidence="6">
    <location>
        <begin position="400"/>
        <end position="421"/>
    </location>
</feature>
<dbReference type="InterPro" id="IPR011701">
    <property type="entry name" value="MFS"/>
</dbReference>
<evidence type="ECO:0000256" key="2">
    <source>
        <dbReference type="ARBA" id="ARBA00022448"/>
    </source>
</evidence>
<reference evidence="9" key="2">
    <citation type="submission" date="2013-12" db="EMBL/GenBank/DDBJ databases">
        <title>Evolution of pathogenesis and genome organization in the Tremellales.</title>
        <authorList>
            <person name="Cuomo C."/>
            <person name="Litvintseva A."/>
            <person name="Heitman J."/>
            <person name="Chen Y."/>
            <person name="Sun S."/>
            <person name="Springer D."/>
            <person name="Dromer F."/>
            <person name="Young S."/>
            <person name="Zeng Q."/>
            <person name="Chapman S."/>
            <person name="Gujja S."/>
            <person name="Saif S."/>
            <person name="Birren B."/>
        </authorList>
    </citation>
    <scope>NUCLEOTIDE SEQUENCE [LARGE SCALE GENOMIC DNA]</scope>
    <source>
        <strain evidence="9">BCC8398</strain>
    </source>
</reference>
<dbReference type="Pfam" id="PF07690">
    <property type="entry name" value="MFS_1"/>
    <property type="match status" value="1"/>
</dbReference>
<feature type="transmembrane region" description="Helical" evidence="6">
    <location>
        <begin position="278"/>
        <end position="297"/>
    </location>
</feature>
<dbReference type="PANTHER" id="PTHR43791:SF6">
    <property type="entry name" value="TRANSPORTER, PUTATIVE (AFU_ORTHOLOGUE AFUA_1G16690)-RELATED"/>
    <property type="match status" value="1"/>
</dbReference>
<dbReference type="SUPFAM" id="SSF103473">
    <property type="entry name" value="MFS general substrate transporter"/>
    <property type="match status" value="1"/>
</dbReference>
<keyword evidence="5 6" id="KW-0472">Membrane</keyword>
<feature type="transmembrane region" description="Helical" evidence="6">
    <location>
        <begin position="117"/>
        <end position="137"/>
    </location>
</feature>
<feature type="transmembrane region" description="Helical" evidence="6">
    <location>
        <begin position="143"/>
        <end position="166"/>
    </location>
</feature>
<evidence type="ECO:0000313" key="9">
    <source>
        <dbReference type="Proteomes" id="UP000092666"/>
    </source>
</evidence>
<dbReference type="EMBL" id="KV700130">
    <property type="protein sequence ID" value="OCF32141.1"/>
    <property type="molecule type" value="Genomic_DNA"/>
</dbReference>
<feature type="domain" description="Major facilitator superfamily (MFS) profile" evidence="7">
    <location>
        <begin position="51"/>
        <end position="459"/>
    </location>
</feature>
<accession>A0A1B9GMD7</accession>
<evidence type="ECO:0000256" key="3">
    <source>
        <dbReference type="ARBA" id="ARBA00022692"/>
    </source>
</evidence>
<keyword evidence="4 6" id="KW-1133">Transmembrane helix</keyword>
<reference evidence="8 9" key="1">
    <citation type="submission" date="2013-07" db="EMBL/GenBank/DDBJ databases">
        <title>The Genome Sequence of Cryptococcus heveanensis BCC8398.</title>
        <authorList>
            <consortium name="The Broad Institute Genome Sequencing Platform"/>
            <person name="Cuomo C."/>
            <person name="Litvintseva A."/>
            <person name="Chen Y."/>
            <person name="Heitman J."/>
            <person name="Sun S."/>
            <person name="Springer D."/>
            <person name="Dromer F."/>
            <person name="Young S.K."/>
            <person name="Zeng Q."/>
            <person name="Gargeya S."/>
            <person name="Fitzgerald M."/>
            <person name="Abouelleil A."/>
            <person name="Alvarado L."/>
            <person name="Berlin A.M."/>
            <person name="Chapman S.B."/>
            <person name="Dewar J."/>
            <person name="Goldberg J."/>
            <person name="Griggs A."/>
            <person name="Gujja S."/>
            <person name="Hansen M."/>
            <person name="Howarth C."/>
            <person name="Imamovic A."/>
            <person name="Larimer J."/>
            <person name="McCowan C."/>
            <person name="Murphy C."/>
            <person name="Pearson M."/>
            <person name="Priest M."/>
            <person name="Roberts A."/>
            <person name="Saif S."/>
            <person name="Shea T."/>
            <person name="Sykes S."/>
            <person name="Wortman J."/>
            <person name="Nusbaum C."/>
            <person name="Birren B."/>
        </authorList>
    </citation>
    <scope>NUCLEOTIDE SEQUENCE [LARGE SCALE GENOMIC DNA]</scope>
    <source>
        <strain evidence="8 9">BCC8398</strain>
    </source>
</reference>
<keyword evidence="9" id="KW-1185">Reference proteome</keyword>
<name>A0A1B9GMD7_9TREE</name>
<dbReference type="Gene3D" id="1.20.1250.20">
    <property type="entry name" value="MFS general substrate transporter like domains"/>
    <property type="match status" value="2"/>
</dbReference>
<evidence type="ECO:0000256" key="4">
    <source>
        <dbReference type="ARBA" id="ARBA00022989"/>
    </source>
</evidence>
<evidence type="ECO:0000313" key="8">
    <source>
        <dbReference type="EMBL" id="OCF32141.1"/>
    </source>
</evidence>
<feature type="transmembrane region" description="Helical" evidence="6">
    <location>
        <begin position="367"/>
        <end position="388"/>
    </location>
</feature>
<gene>
    <name evidence="8" type="ORF">I316_06297</name>
</gene>
<sequence>MAERNTDGGIPIDKKEHHFEPSIHDVEANENDHDPQTARLERRLVRKVDLRMLVLIVIYVLNYIDRNAIPNARLYGFQTDLDLSDTQYATCLSILYVFYILFQLPSNLLLATIPYPSLYIGGCVVLWGGISTLTGVVKSYGGVIAIRLTLGGVEAVFFPGAIYMLSKWYTRKELALRMSIFYCGSITSNGWGSLIAAGILGHYKHWPYLFYIEGGLTIGIGLISIWILPGFPETARWLSDEERALQLSRMKTSAGQEVVGDTTVWGGCKAAFIDYKTWIMALILTAQVLGLGFATFFPTLVGTLGYSRVRTLLLCAPPWMFACLVALAVGWSADRRQERVMHITGPVLIGVLGAVIAMATMNTAARYFSLFMMASAVAGFTINFSWFANIAGESSPSKRAAVLAITNAFSQLGNIAAGYCWPSKWGLQYRRSFGISLAAFAFAIILAWALSLHLGAENKRLAEKYRRENGLPEDAQVPPRYFT</sequence>
<feature type="transmembrane region" description="Helical" evidence="6">
    <location>
        <begin position="433"/>
        <end position="456"/>
    </location>
</feature>
<feature type="transmembrane region" description="Helical" evidence="6">
    <location>
        <begin position="178"/>
        <end position="202"/>
    </location>
</feature>
<dbReference type="PANTHER" id="PTHR43791">
    <property type="entry name" value="PERMEASE-RELATED"/>
    <property type="match status" value="1"/>
</dbReference>
<comment type="subcellular location">
    <subcellularLocation>
        <location evidence="1">Membrane</location>
        <topology evidence="1">Multi-pass membrane protein</topology>
    </subcellularLocation>
</comment>
<dbReference type="InterPro" id="IPR020846">
    <property type="entry name" value="MFS_dom"/>
</dbReference>
<evidence type="ECO:0000259" key="7">
    <source>
        <dbReference type="PROSITE" id="PS50850"/>
    </source>
</evidence>
<feature type="transmembrane region" description="Helical" evidence="6">
    <location>
        <begin position="309"/>
        <end position="331"/>
    </location>
</feature>
<dbReference type="InterPro" id="IPR036259">
    <property type="entry name" value="MFS_trans_sf"/>
</dbReference>